<protein>
    <recommendedName>
        <fullName evidence="5">YeeE/YedE family protein</fullName>
    </recommendedName>
</protein>
<keyword evidence="2" id="KW-0812">Transmembrane</keyword>
<evidence type="ECO:0000313" key="4">
    <source>
        <dbReference type="Proteomes" id="UP000092839"/>
    </source>
</evidence>
<feature type="region of interest" description="Disordered" evidence="1">
    <location>
        <begin position="133"/>
        <end position="152"/>
    </location>
</feature>
<gene>
    <name evidence="3" type="ORF">LMTR13_31435</name>
</gene>
<name>A0A1B1UMQ7_9BRAD</name>
<dbReference type="EMBL" id="CP016428">
    <property type="protein sequence ID" value="ANW03985.1"/>
    <property type="molecule type" value="Genomic_DNA"/>
</dbReference>
<feature type="transmembrane region" description="Helical" evidence="2">
    <location>
        <begin position="80"/>
        <end position="98"/>
    </location>
</feature>
<dbReference type="AlphaFoldDB" id="A0A1B1UMQ7"/>
<dbReference type="Proteomes" id="UP000092839">
    <property type="component" value="Chromosome"/>
</dbReference>
<keyword evidence="2" id="KW-1133">Transmembrane helix</keyword>
<evidence type="ECO:0008006" key="5">
    <source>
        <dbReference type="Google" id="ProtNLM"/>
    </source>
</evidence>
<accession>A0A1B1UMQ7</accession>
<dbReference type="RefSeq" id="WP_065731148.1">
    <property type="nucleotide sequence ID" value="NZ_CP016428.1"/>
</dbReference>
<dbReference type="STRING" id="1274631.LMTR13_31435"/>
<sequence>MWIIAPLICGLIFGAGLLISGMVQPTKVLGFLDIFGAWDPSLAVVMAAALAVSIPGFRLADRGARPWFAGQYFRPGKSGIDLPLVAGAGLFGIGWGLVGLCPGPALESLATLSPGVIVFVAAMAAGMIANDARQQSRPTAQRDRPLASATDG</sequence>
<dbReference type="InterPro" id="IPR046513">
    <property type="entry name" value="DUF6691"/>
</dbReference>
<feature type="transmembrane region" description="Helical" evidence="2">
    <location>
        <begin position="110"/>
        <end position="129"/>
    </location>
</feature>
<evidence type="ECO:0000256" key="2">
    <source>
        <dbReference type="SAM" id="Phobius"/>
    </source>
</evidence>
<evidence type="ECO:0000313" key="3">
    <source>
        <dbReference type="EMBL" id="ANW03985.1"/>
    </source>
</evidence>
<reference evidence="3 4" key="1">
    <citation type="submission" date="2016-07" db="EMBL/GenBank/DDBJ databases">
        <title>Complete genome sequence of Bradyrhizobium icense LMTR 13T, a potential inoculant strain isolated from lima bean (Phaseolus lunatus) in Peru.</title>
        <authorList>
            <person name="Ormeno-Orrillo E."/>
            <person name="Duran D."/>
            <person name="Rogel M.A."/>
            <person name="Rey L."/>
            <person name="Imperial J."/>
            <person name="Ruiz-Argueso T."/>
            <person name="Martinez-Romero E."/>
        </authorList>
    </citation>
    <scope>NUCLEOTIDE SEQUENCE [LARGE SCALE GENOMIC DNA]</scope>
    <source>
        <strain evidence="3 4">LMTR 13</strain>
    </source>
</reference>
<dbReference type="Pfam" id="PF20398">
    <property type="entry name" value="DUF6691"/>
    <property type="match status" value="1"/>
</dbReference>
<organism evidence="3 4">
    <name type="scientific">Bradyrhizobium icense</name>
    <dbReference type="NCBI Taxonomy" id="1274631"/>
    <lineage>
        <taxon>Bacteria</taxon>
        <taxon>Pseudomonadati</taxon>
        <taxon>Pseudomonadota</taxon>
        <taxon>Alphaproteobacteria</taxon>
        <taxon>Hyphomicrobiales</taxon>
        <taxon>Nitrobacteraceae</taxon>
        <taxon>Bradyrhizobium</taxon>
    </lineage>
</organism>
<keyword evidence="4" id="KW-1185">Reference proteome</keyword>
<dbReference type="OrthoDB" id="9790409at2"/>
<feature type="transmembrane region" description="Helical" evidence="2">
    <location>
        <begin position="40"/>
        <end position="60"/>
    </location>
</feature>
<evidence type="ECO:0000256" key="1">
    <source>
        <dbReference type="SAM" id="MobiDB-lite"/>
    </source>
</evidence>
<dbReference type="KEGG" id="bic:LMTR13_31435"/>
<keyword evidence="2" id="KW-0472">Membrane</keyword>
<proteinExistence type="predicted"/>